<evidence type="ECO:0000256" key="1">
    <source>
        <dbReference type="ARBA" id="ARBA00022514"/>
    </source>
</evidence>
<reference evidence="4" key="2">
    <citation type="submission" date="2025-09" db="UniProtKB">
        <authorList>
            <consortium name="Ensembl"/>
        </authorList>
    </citation>
    <scope>IDENTIFICATION</scope>
</reference>
<feature type="signal peptide" evidence="2">
    <location>
        <begin position="1"/>
        <end position="26"/>
    </location>
</feature>
<accession>A0A672S2W0</accession>
<dbReference type="Pfam" id="PF00048">
    <property type="entry name" value="IL8"/>
    <property type="match status" value="1"/>
</dbReference>
<dbReference type="InterPro" id="IPR039809">
    <property type="entry name" value="Chemokine_b/g/d"/>
</dbReference>
<gene>
    <name evidence="4" type="primary">LOC107590353</name>
</gene>
<evidence type="ECO:0000313" key="4">
    <source>
        <dbReference type="Ensembl" id="ENSSGRP00000095798.1"/>
    </source>
</evidence>
<keyword evidence="5" id="KW-1185">Reference proteome</keyword>
<dbReference type="PANTHER" id="PTHR12015:SF165">
    <property type="entry name" value="CHEMOKINE (C-C MOTIF) LIGAND 34A, DUPLICATE 4-RELATED"/>
    <property type="match status" value="1"/>
</dbReference>
<dbReference type="SUPFAM" id="SSF54117">
    <property type="entry name" value="Interleukin 8-like chemokines"/>
    <property type="match status" value="1"/>
</dbReference>
<evidence type="ECO:0000256" key="2">
    <source>
        <dbReference type="SAM" id="SignalP"/>
    </source>
</evidence>
<dbReference type="Gene3D" id="2.40.50.40">
    <property type="match status" value="1"/>
</dbReference>
<dbReference type="Ensembl" id="ENSSGRT00000101933.1">
    <property type="protein sequence ID" value="ENSSGRP00000095798.1"/>
    <property type="gene ID" value="ENSSGRG00000047898.1"/>
</dbReference>
<proteinExistence type="predicted"/>
<evidence type="ECO:0000259" key="3">
    <source>
        <dbReference type="SMART" id="SM00199"/>
    </source>
</evidence>
<keyword evidence="1" id="KW-0202">Cytokine</keyword>
<dbReference type="OMA" id="VKTMLCA"/>
<name>A0A672S2W0_SINGR</name>
<protein>
    <submittedName>
        <fullName evidence="4">C-C motif chemokine 21-like</fullName>
    </submittedName>
</protein>
<evidence type="ECO:0000313" key="5">
    <source>
        <dbReference type="Proteomes" id="UP000472262"/>
    </source>
</evidence>
<dbReference type="CDD" id="cd00272">
    <property type="entry name" value="Chemokine_CC"/>
    <property type="match status" value="1"/>
</dbReference>
<sequence length="111" mass="12746">MKTRRILMRSLAVAVVIASVIWTTTAQHKVKSCCTKVSKAKVTDRIISFRRQNESLPCVKAVIFKTKQGEFCCDPRQRWVKKKVEQLDKAKKYGSLKKQTPDFHATTSVIY</sequence>
<dbReference type="GO" id="GO:0008009">
    <property type="term" value="F:chemokine activity"/>
    <property type="evidence" value="ECO:0007669"/>
    <property type="project" value="InterPro"/>
</dbReference>
<feature type="chain" id="PRO_5025577704" evidence="2">
    <location>
        <begin position="27"/>
        <end position="111"/>
    </location>
</feature>
<dbReference type="InterPro" id="IPR001811">
    <property type="entry name" value="Chemokine_IL8-like_dom"/>
</dbReference>
<dbReference type="SMART" id="SM00199">
    <property type="entry name" value="SCY"/>
    <property type="match status" value="1"/>
</dbReference>
<dbReference type="InParanoid" id="A0A672S2W0"/>
<reference evidence="4" key="1">
    <citation type="submission" date="2025-08" db="UniProtKB">
        <authorList>
            <consortium name="Ensembl"/>
        </authorList>
    </citation>
    <scope>IDENTIFICATION</scope>
</reference>
<dbReference type="AlphaFoldDB" id="A0A672S2W0"/>
<organism evidence="4 5">
    <name type="scientific">Sinocyclocheilus grahami</name>
    <name type="common">Dianchi golden-line fish</name>
    <name type="synonym">Barbus grahami</name>
    <dbReference type="NCBI Taxonomy" id="75366"/>
    <lineage>
        <taxon>Eukaryota</taxon>
        <taxon>Metazoa</taxon>
        <taxon>Chordata</taxon>
        <taxon>Craniata</taxon>
        <taxon>Vertebrata</taxon>
        <taxon>Euteleostomi</taxon>
        <taxon>Actinopterygii</taxon>
        <taxon>Neopterygii</taxon>
        <taxon>Teleostei</taxon>
        <taxon>Ostariophysi</taxon>
        <taxon>Cypriniformes</taxon>
        <taxon>Cyprinidae</taxon>
        <taxon>Cyprininae</taxon>
        <taxon>Sinocyclocheilus</taxon>
    </lineage>
</organism>
<dbReference type="Proteomes" id="UP000472262">
    <property type="component" value="Unassembled WGS sequence"/>
</dbReference>
<dbReference type="InterPro" id="IPR036048">
    <property type="entry name" value="Interleukin_8-like_sf"/>
</dbReference>
<dbReference type="PANTHER" id="PTHR12015">
    <property type="entry name" value="SMALL INDUCIBLE CYTOKINE A"/>
    <property type="match status" value="1"/>
</dbReference>
<dbReference type="GO" id="GO:0006955">
    <property type="term" value="P:immune response"/>
    <property type="evidence" value="ECO:0007669"/>
    <property type="project" value="InterPro"/>
</dbReference>
<keyword evidence="2" id="KW-0732">Signal</keyword>
<dbReference type="GO" id="GO:0005615">
    <property type="term" value="C:extracellular space"/>
    <property type="evidence" value="ECO:0007669"/>
    <property type="project" value="UniProtKB-KW"/>
</dbReference>
<feature type="domain" description="Chemokine interleukin-8-like" evidence="3">
    <location>
        <begin position="30"/>
        <end position="87"/>
    </location>
</feature>